<comment type="similarity">
    <text evidence="1">Belongs to the ATP-dependent AMP-binding enzyme family.</text>
</comment>
<accession>A0ABN2ZUB8</accession>
<comment type="caution">
    <text evidence="4">The sequence shown here is derived from an EMBL/GenBank/DDBJ whole genome shotgun (WGS) entry which is preliminary data.</text>
</comment>
<dbReference type="SUPFAM" id="SSF56801">
    <property type="entry name" value="Acetyl-CoA synthetase-like"/>
    <property type="match status" value="1"/>
</dbReference>
<dbReference type="InterPro" id="IPR042099">
    <property type="entry name" value="ANL_N_sf"/>
</dbReference>
<evidence type="ECO:0000313" key="4">
    <source>
        <dbReference type="EMBL" id="GAA2147707.1"/>
    </source>
</evidence>
<dbReference type="EMBL" id="BAAAMR010000047">
    <property type="protein sequence ID" value="GAA2147707.1"/>
    <property type="molecule type" value="Genomic_DNA"/>
</dbReference>
<evidence type="ECO:0000256" key="1">
    <source>
        <dbReference type="ARBA" id="ARBA00006432"/>
    </source>
</evidence>
<dbReference type="PANTHER" id="PTHR22754">
    <property type="entry name" value="DISCO-INTERACTING PROTEIN 2 DIP2 -RELATED"/>
    <property type="match status" value="1"/>
</dbReference>
<dbReference type="InterPro" id="IPR000873">
    <property type="entry name" value="AMP-dep_synth/lig_dom"/>
</dbReference>
<evidence type="ECO:0000313" key="5">
    <source>
        <dbReference type="Proteomes" id="UP001501020"/>
    </source>
</evidence>
<protein>
    <recommendedName>
        <fullName evidence="3">AMP-dependent synthetase/ligase domain-containing protein</fullName>
    </recommendedName>
</protein>
<dbReference type="Gene3D" id="3.30.300.30">
    <property type="match status" value="1"/>
</dbReference>
<keyword evidence="5" id="KW-1185">Reference proteome</keyword>
<feature type="compositionally biased region" description="Basic and acidic residues" evidence="2">
    <location>
        <begin position="16"/>
        <end position="25"/>
    </location>
</feature>
<gene>
    <name evidence="4" type="ORF">GCM10009727_50080</name>
</gene>
<dbReference type="Pfam" id="PF00501">
    <property type="entry name" value="AMP-binding"/>
    <property type="match status" value="1"/>
</dbReference>
<reference evidence="4 5" key="1">
    <citation type="journal article" date="2019" name="Int. J. Syst. Evol. Microbiol.">
        <title>The Global Catalogue of Microorganisms (GCM) 10K type strain sequencing project: providing services to taxonomists for standard genome sequencing and annotation.</title>
        <authorList>
            <consortium name="The Broad Institute Genomics Platform"/>
            <consortium name="The Broad Institute Genome Sequencing Center for Infectious Disease"/>
            <person name="Wu L."/>
            <person name="Ma J."/>
        </authorList>
    </citation>
    <scope>NUCLEOTIDE SEQUENCE [LARGE SCALE GENOMIC DNA]</scope>
    <source>
        <strain evidence="4 5">JCM 13850</strain>
    </source>
</reference>
<feature type="region of interest" description="Disordered" evidence="2">
    <location>
        <begin position="1"/>
        <end position="30"/>
    </location>
</feature>
<dbReference type="Gene3D" id="3.40.50.12780">
    <property type="entry name" value="N-terminal domain of ligase-like"/>
    <property type="match status" value="1"/>
</dbReference>
<organism evidence="4 5">
    <name type="scientific">Actinomadura napierensis</name>
    <dbReference type="NCBI Taxonomy" id="267854"/>
    <lineage>
        <taxon>Bacteria</taxon>
        <taxon>Bacillati</taxon>
        <taxon>Actinomycetota</taxon>
        <taxon>Actinomycetes</taxon>
        <taxon>Streptosporangiales</taxon>
        <taxon>Thermomonosporaceae</taxon>
        <taxon>Actinomadura</taxon>
    </lineage>
</organism>
<dbReference type="Proteomes" id="UP001501020">
    <property type="component" value="Unassembled WGS sequence"/>
</dbReference>
<proteinExistence type="inferred from homology"/>
<sequence>MSGRVSGMGTEDGNDGPDHGADHRAAPRPPAGLVERIGEHAARAPSRIAVMEAEGAGGLTYAELDAVAMARAAWLSGHCAPGDRVLLVYSAGCELLKSLLGCLYAGVTAVAAPVPGPPWHLASATGRALDAEPRVVLTDIRDLMAVADWMGQDGLPRMSLLTTDLADLDVPAAPGAPPPLRPPAPDSVALLRYVPRPAAGAERLTHTHGEVARHLDLTSRVMGLAEGVRSGAWLPPQPGTGDLRQVLAALYAGGTAITLPPGEPVPPRRWLELIDRHRIEVSGAPARFYDECVRGVPPETVDRLDLSHWRRALIEADQAAEGAPARFAARFAPAGFRPEAFTACYSPASWTTLVSTSPAITDAGVRSLERGVLEPLRSCSLGTEAAAQADPGVVSLVGLEVPPDMPVGVVDPGTGEAMPDLRIGEIEMAGADGRERTGDLGVRYGDRVYLVGRSDETLSAYGRTVYPGFVERWVRGLHRAFKGAIGGVFTVPALREELVVVHEVRQDGAEEFCLPSLAWTIRDALARRSGVRAGSVVLLPAGEVPCNAEGGVNRALLRDLFMADALESLHEELDQEVRRRYRREPPIHPVRLIRSRARRPAGSAT</sequence>
<feature type="domain" description="AMP-dependent synthetase/ligase" evidence="3">
    <location>
        <begin position="39"/>
        <end position="431"/>
    </location>
</feature>
<evidence type="ECO:0000256" key="2">
    <source>
        <dbReference type="SAM" id="MobiDB-lite"/>
    </source>
</evidence>
<dbReference type="PANTHER" id="PTHR22754:SF32">
    <property type="entry name" value="DISCO-INTERACTING PROTEIN 2"/>
    <property type="match status" value="1"/>
</dbReference>
<evidence type="ECO:0000259" key="3">
    <source>
        <dbReference type="Pfam" id="PF00501"/>
    </source>
</evidence>
<dbReference type="InterPro" id="IPR045851">
    <property type="entry name" value="AMP-bd_C_sf"/>
</dbReference>
<name>A0ABN2ZUB8_9ACTN</name>